<keyword evidence="1" id="KW-1133">Transmembrane helix</keyword>
<feature type="transmembrane region" description="Helical" evidence="1">
    <location>
        <begin position="25"/>
        <end position="51"/>
    </location>
</feature>
<sequence length="61" mass="6585">MSMLAVAGIGYRLDRLPLSRFRRRLLGLVAAGMFFDSFDICIAGSVLAALIHDTSPASTLE</sequence>
<comment type="caution">
    <text evidence="2">The sequence shown here is derived from an EMBL/GenBank/DDBJ whole genome shotgun (WGS) entry which is preliminary data.</text>
</comment>
<proteinExistence type="predicted"/>
<dbReference type="EMBL" id="JBIYDN010000010">
    <property type="protein sequence ID" value="MFK4443528.1"/>
    <property type="molecule type" value="Genomic_DNA"/>
</dbReference>
<evidence type="ECO:0000313" key="3">
    <source>
        <dbReference type="Proteomes" id="UP001620514"/>
    </source>
</evidence>
<dbReference type="Proteomes" id="UP001620514">
    <property type="component" value="Unassembled WGS sequence"/>
</dbReference>
<dbReference type="RefSeq" id="WP_404608248.1">
    <property type="nucleotide sequence ID" value="NZ_JBIYDN010000010.1"/>
</dbReference>
<gene>
    <name evidence="2" type="ORF">ABH943_003550</name>
</gene>
<organism evidence="2 3">
    <name type="scientific">Caballeronia udeis</name>
    <dbReference type="NCBI Taxonomy" id="1232866"/>
    <lineage>
        <taxon>Bacteria</taxon>
        <taxon>Pseudomonadati</taxon>
        <taxon>Pseudomonadota</taxon>
        <taxon>Betaproteobacteria</taxon>
        <taxon>Burkholderiales</taxon>
        <taxon>Burkholderiaceae</taxon>
        <taxon>Caballeronia</taxon>
    </lineage>
</organism>
<keyword evidence="1" id="KW-0472">Membrane</keyword>
<accession>A0ABW8MIN1</accession>
<evidence type="ECO:0000313" key="2">
    <source>
        <dbReference type="EMBL" id="MFK4443528.1"/>
    </source>
</evidence>
<evidence type="ECO:0008006" key="4">
    <source>
        <dbReference type="Google" id="ProtNLM"/>
    </source>
</evidence>
<keyword evidence="1" id="KW-0812">Transmembrane</keyword>
<keyword evidence="3" id="KW-1185">Reference proteome</keyword>
<reference evidence="2 3" key="1">
    <citation type="submission" date="2024-11" db="EMBL/GenBank/DDBJ databases">
        <title>Using genomics to understand microbial adaptation to soil warming.</title>
        <authorList>
            <person name="Deangelis K.M. PhD."/>
        </authorList>
    </citation>
    <scope>NUCLEOTIDE SEQUENCE [LARGE SCALE GENOMIC DNA]</scope>
    <source>
        <strain evidence="2 3">GAS97</strain>
    </source>
</reference>
<protein>
    <recommendedName>
        <fullName evidence="4">Major facilitator transporter</fullName>
    </recommendedName>
</protein>
<evidence type="ECO:0000256" key="1">
    <source>
        <dbReference type="SAM" id="Phobius"/>
    </source>
</evidence>
<name>A0ABW8MIN1_9BURK</name>